<dbReference type="HAMAP" id="MF_01477">
    <property type="entry name" value="Iojap_RsfS"/>
    <property type="match status" value="1"/>
</dbReference>
<dbReference type="GO" id="GO:0043023">
    <property type="term" value="F:ribosomal large subunit binding"/>
    <property type="evidence" value="ECO:0007669"/>
    <property type="project" value="TreeGrafter"/>
</dbReference>
<dbReference type="EMBL" id="LR022932">
    <property type="protein sequence ID" value="SVE92551.1"/>
    <property type="molecule type" value="mRNA"/>
</dbReference>
<evidence type="ECO:0000313" key="6">
    <source>
        <dbReference type="EMBL" id="SVE92551.1"/>
    </source>
</evidence>
<organism evidence="6">
    <name type="scientific">Megafenestra aurita</name>
    <dbReference type="NCBI Taxonomy" id="2291010"/>
    <lineage>
        <taxon>Eukaryota</taxon>
        <taxon>Metazoa</taxon>
        <taxon>Ecdysozoa</taxon>
        <taxon>Arthropoda</taxon>
        <taxon>Crustacea</taxon>
        <taxon>Branchiopoda</taxon>
        <taxon>Diplostraca</taxon>
        <taxon>Cladocera</taxon>
        <taxon>Anomopoda</taxon>
        <taxon>Daphniidae</taxon>
        <taxon>Megafenestra</taxon>
    </lineage>
</organism>
<sequence length="214" mass="24655">MMSPIQNLPARRVILRTPTYRMQDGQYLVNSLDETNLKYPPVFKKRIKTSKENDKVIGDEEEEEEFDEFKGISLQRGTTGVFDIEEFIDILHQEKLENIAVIAVPPELNYVDYMVITTGKSAKQMTAVAIFIRKIFKMRRSKNDSLPVVEGKDNKDWIALDLGNIAFHIFSSKARKTYDLETLWTCGAEFDDLAKQEDTLSLLLKEHSFPSRNS</sequence>
<evidence type="ECO:0000256" key="2">
    <source>
        <dbReference type="ARBA" id="ARBA00010574"/>
    </source>
</evidence>
<dbReference type="GO" id="GO:0090071">
    <property type="term" value="P:negative regulation of ribosome biogenesis"/>
    <property type="evidence" value="ECO:0007669"/>
    <property type="project" value="TreeGrafter"/>
</dbReference>
<protein>
    <recommendedName>
        <fullName evidence="5">Mitochondrial assembly of ribosomal large subunit protein 1</fullName>
    </recommendedName>
</protein>
<dbReference type="PANTHER" id="PTHR21043:SF0">
    <property type="entry name" value="MITOCHONDRIAL ASSEMBLY OF RIBOSOMAL LARGE SUBUNIT PROTEIN 1"/>
    <property type="match status" value="1"/>
</dbReference>
<comment type="function">
    <text evidence="4">Required for normal mitochondrial ribosome function and mitochondrial translation. May play a role in ribosome biogenesis by preventing premature association of the 28S and 39S ribosomal subunits. Interacts with mitochondrial ribosomal protein uL14m (MRPL14), probably blocking formation of intersubunit bridge B8, preventing association of the 28S and 39S ribosomal subunits. Addition to isolated mitochondrial ribosomal subunits partially inhibits translation, probably by interfering with the association of the 28S and 39S ribosomal subunits and the formation of functional ribosomes. May also participate in the assembly and/or regulation of the stability of the large subunit of the mitochondrial ribosome. May function as a ribosomal silencing factor.</text>
</comment>
<proteinExistence type="evidence at transcript level"/>
<dbReference type="FunFam" id="3.30.460.10:FF:000018">
    <property type="entry name" value="Mitochondrial assembly of ribosomal large subunit 1"/>
    <property type="match status" value="1"/>
</dbReference>
<dbReference type="InterPro" id="IPR043519">
    <property type="entry name" value="NT_sf"/>
</dbReference>
<dbReference type="GO" id="GO:0017148">
    <property type="term" value="P:negative regulation of translation"/>
    <property type="evidence" value="ECO:0007669"/>
    <property type="project" value="TreeGrafter"/>
</dbReference>
<dbReference type="GO" id="GO:0005739">
    <property type="term" value="C:mitochondrion"/>
    <property type="evidence" value="ECO:0007669"/>
    <property type="project" value="UniProtKB-SubCell"/>
</dbReference>
<dbReference type="Gene3D" id="3.30.460.10">
    <property type="entry name" value="Beta Polymerase, domain 2"/>
    <property type="match status" value="1"/>
</dbReference>
<dbReference type="NCBIfam" id="TIGR00090">
    <property type="entry name" value="rsfS_iojap_ybeB"/>
    <property type="match status" value="1"/>
</dbReference>
<accession>A0A4Y7NH84</accession>
<dbReference type="Pfam" id="PF02410">
    <property type="entry name" value="RsfS"/>
    <property type="match status" value="1"/>
</dbReference>
<comment type="subcellular location">
    <subcellularLocation>
        <location evidence="1">Mitochondrion</location>
    </subcellularLocation>
</comment>
<name>A0A4Y7NH84_9CRUS</name>
<reference evidence="6" key="1">
    <citation type="submission" date="2018-08" db="EMBL/GenBank/DDBJ databases">
        <authorList>
            <person name="Cornetti L."/>
        </authorList>
    </citation>
    <scope>NUCLEOTIDE SEQUENCE</scope>
    <source>
        <strain evidence="6">CH-H-2</strain>
    </source>
</reference>
<keyword evidence="3" id="KW-0496">Mitochondrion</keyword>
<dbReference type="AlphaFoldDB" id="A0A4Y7NH84"/>
<dbReference type="PANTHER" id="PTHR21043">
    <property type="entry name" value="IOJAP SUPERFAMILY ORTHOLOG"/>
    <property type="match status" value="1"/>
</dbReference>
<evidence type="ECO:0000256" key="3">
    <source>
        <dbReference type="ARBA" id="ARBA00023128"/>
    </source>
</evidence>
<dbReference type="InterPro" id="IPR004394">
    <property type="entry name" value="Iojap/RsfS/C7orf30"/>
</dbReference>
<evidence type="ECO:0000256" key="1">
    <source>
        <dbReference type="ARBA" id="ARBA00004173"/>
    </source>
</evidence>
<dbReference type="SUPFAM" id="SSF81301">
    <property type="entry name" value="Nucleotidyltransferase"/>
    <property type="match status" value="1"/>
</dbReference>
<gene>
    <name evidence="6" type="primary">EOG090X0AI9</name>
</gene>
<comment type="similarity">
    <text evidence="2">Belongs to the Iojap/RsfS family.</text>
</comment>
<evidence type="ECO:0000256" key="5">
    <source>
        <dbReference type="ARBA" id="ARBA00073331"/>
    </source>
</evidence>
<evidence type="ECO:0000256" key="4">
    <source>
        <dbReference type="ARBA" id="ARBA00053669"/>
    </source>
</evidence>